<organism evidence="2 3">
    <name type="scientific">Constantimarinum furrinae</name>
    <dbReference type="NCBI Taxonomy" id="2562285"/>
    <lineage>
        <taxon>Bacteria</taxon>
        <taxon>Pseudomonadati</taxon>
        <taxon>Bacteroidota</taxon>
        <taxon>Flavobacteriia</taxon>
        <taxon>Flavobacteriales</taxon>
        <taxon>Flavobacteriaceae</taxon>
        <taxon>Altibacter/Constantimarinum group</taxon>
        <taxon>Constantimarinum</taxon>
    </lineage>
</organism>
<dbReference type="AlphaFoldDB" id="A0A7G8PWM1"/>
<dbReference type="Proteomes" id="UP000515514">
    <property type="component" value="Chromosome"/>
</dbReference>
<dbReference type="SUPFAM" id="SSF109854">
    <property type="entry name" value="DinB/YfiT-like putative metalloenzymes"/>
    <property type="match status" value="1"/>
</dbReference>
<dbReference type="Gene3D" id="1.20.120.450">
    <property type="entry name" value="dinb family like domain"/>
    <property type="match status" value="1"/>
</dbReference>
<evidence type="ECO:0000313" key="3">
    <source>
        <dbReference type="Proteomes" id="UP000515514"/>
    </source>
</evidence>
<dbReference type="KEGG" id="alti:ALE3EI_2192"/>
<keyword evidence="3" id="KW-1185">Reference proteome</keyword>
<dbReference type="Pfam" id="PF12867">
    <property type="entry name" value="DinB_2"/>
    <property type="match status" value="1"/>
</dbReference>
<proteinExistence type="predicted"/>
<gene>
    <name evidence="2" type="ORF">ALE3EI_2192</name>
</gene>
<evidence type="ECO:0000259" key="1">
    <source>
        <dbReference type="Pfam" id="PF12867"/>
    </source>
</evidence>
<reference evidence="2 3" key="1">
    <citation type="submission" date="2020-04" db="EMBL/GenBank/DDBJ databases">
        <title>Genome sequence of Altibacter aquimarinus strain ALE3EI.</title>
        <authorList>
            <person name="Oh H.-M."/>
            <person name="Jang D."/>
        </authorList>
    </citation>
    <scope>NUCLEOTIDE SEQUENCE [LARGE SCALE GENOMIC DNA]</scope>
    <source>
        <strain evidence="2 3">ALE3EI</strain>
    </source>
</reference>
<dbReference type="InterPro" id="IPR024775">
    <property type="entry name" value="DinB-like"/>
</dbReference>
<dbReference type="InterPro" id="IPR034660">
    <property type="entry name" value="DinB/YfiT-like"/>
</dbReference>
<dbReference type="EMBL" id="CP052909">
    <property type="protein sequence ID" value="QNJ98737.1"/>
    <property type="molecule type" value="Genomic_DNA"/>
</dbReference>
<feature type="domain" description="DinB-like" evidence="1">
    <location>
        <begin position="40"/>
        <end position="166"/>
    </location>
</feature>
<protein>
    <recommendedName>
        <fullName evidence="1">DinB-like domain-containing protein</fullName>
    </recommendedName>
</protein>
<accession>A0A7G8PWM1</accession>
<name>A0A7G8PWM1_9FLAO</name>
<dbReference type="RefSeq" id="WP_186988636.1">
    <property type="nucleotide sequence ID" value="NZ_CP052909.1"/>
</dbReference>
<sequence length="172" mass="20198">MTTAILKPEEYNPYYKGYIEKVPPFIDLHKNFKFNKINVVSFFSEIDEEKLNYRYEPGKWSIKEVLQHIIDTERIFMYRCLRIARRDKTPLAGFEQDDYVLPSGADSKSIDQLMEEYNATRDQSISIVKSLSEEDLEYIGEASGSRLSARAAAFIILGHEIWHMDIIKERYL</sequence>
<evidence type="ECO:0000313" key="2">
    <source>
        <dbReference type="EMBL" id="QNJ98737.1"/>
    </source>
</evidence>